<feature type="transmembrane region" description="Helical" evidence="1">
    <location>
        <begin position="7"/>
        <end position="27"/>
    </location>
</feature>
<organism evidence="2 3">
    <name type="scientific">Xanthomonas graminis pv. arrhenatheri LMG 727</name>
    <dbReference type="NCBI Taxonomy" id="1195923"/>
    <lineage>
        <taxon>Bacteria</taxon>
        <taxon>Pseudomonadati</taxon>
        <taxon>Pseudomonadota</taxon>
        <taxon>Gammaproteobacteria</taxon>
        <taxon>Lysobacterales</taxon>
        <taxon>Lysobacteraceae</taxon>
        <taxon>Xanthomonas</taxon>
        <taxon>Xanthomonas translucens group</taxon>
        <taxon>Xanthomonas graminis</taxon>
    </lineage>
</organism>
<keyword evidence="3" id="KW-1185">Reference proteome</keyword>
<feature type="transmembrane region" description="Helical" evidence="1">
    <location>
        <begin position="39"/>
        <end position="67"/>
    </location>
</feature>
<keyword evidence="1" id="KW-0812">Transmembrane</keyword>
<gene>
    <name evidence="2" type="ORF">XTALMG727_0578</name>
</gene>
<evidence type="ECO:0000313" key="3">
    <source>
        <dbReference type="Proteomes" id="UP000046187"/>
    </source>
</evidence>
<accession>A0A0K2ZEF5</accession>
<keyword evidence="1" id="KW-0472">Membrane</keyword>
<evidence type="ECO:0000313" key="2">
    <source>
        <dbReference type="EMBL" id="CTP83277.1"/>
    </source>
</evidence>
<evidence type="ECO:0000256" key="1">
    <source>
        <dbReference type="SAM" id="Phobius"/>
    </source>
</evidence>
<dbReference type="AlphaFoldDB" id="A0A0K2ZEF5"/>
<keyword evidence="1" id="KW-1133">Transmembrane helix</keyword>
<protein>
    <submittedName>
        <fullName evidence="2">Putative membrane protein</fullName>
    </submittedName>
</protein>
<name>A0A0K2ZEF5_9XANT</name>
<reference evidence="3" key="1">
    <citation type="submission" date="2015-07" db="EMBL/GenBank/DDBJ databases">
        <authorList>
            <person name="Wibberg D."/>
        </authorList>
    </citation>
    <scope>NUCLEOTIDE SEQUENCE [LARGE SCALE GENOMIC DNA]</scope>
</reference>
<dbReference type="EMBL" id="CXOI01000006">
    <property type="protein sequence ID" value="CTP83277.1"/>
    <property type="molecule type" value="Genomic_DNA"/>
</dbReference>
<dbReference type="Proteomes" id="UP000046187">
    <property type="component" value="Unassembled WGS sequence"/>
</dbReference>
<dbReference type="RefSeq" id="WP_053834175.1">
    <property type="nucleotide sequence ID" value="NZ_CXOI01000006.1"/>
</dbReference>
<sequence length="72" mass="7858">MKYLVGIYVATVLIAAICFDIWGQYAYKGFFYNLGRAFVWPAIVFPSVGAALGGLVLMAVIGAVLLFGRRTH</sequence>
<proteinExistence type="predicted"/>